<comment type="caution">
    <text evidence="2">The sequence shown here is derived from an EMBL/GenBank/DDBJ whole genome shotgun (WGS) entry which is preliminary data.</text>
</comment>
<dbReference type="EMBL" id="JAVDYB010000001">
    <property type="protein sequence ID" value="MDR7274921.1"/>
    <property type="molecule type" value="Genomic_DNA"/>
</dbReference>
<feature type="transmembrane region" description="Helical" evidence="1">
    <location>
        <begin position="35"/>
        <end position="55"/>
    </location>
</feature>
<keyword evidence="3" id="KW-1185">Reference proteome</keyword>
<dbReference type="RefSeq" id="WP_310365230.1">
    <property type="nucleotide sequence ID" value="NZ_JAVDYB010000001.1"/>
</dbReference>
<accession>A0AAE3YM97</accession>
<sequence length="98" mass="10128">MTVPQQAVRDPRTAPGLVVPVAGPIRHARRRAVKLAGFALLGAGALALLVALPWLGMGPGVAAEQPGLVEVRHPLLFAIGGVVAVACAAVVIWRTRRS</sequence>
<reference evidence="2" key="1">
    <citation type="submission" date="2023-07" db="EMBL/GenBank/DDBJ databases">
        <title>Sequencing the genomes of 1000 actinobacteria strains.</title>
        <authorList>
            <person name="Klenk H.-P."/>
        </authorList>
    </citation>
    <scope>NUCLEOTIDE SEQUENCE</scope>
    <source>
        <strain evidence="2">DSM 44707</strain>
    </source>
</reference>
<keyword evidence="1" id="KW-0812">Transmembrane</keyword>
<proteinExistence type="predicted"/>
<name>A0AAE3YM97_9ACTN</name>
<dbReference type="Proteomes" id="UP001183643">
    <property type="component" value="Unassembled WGS sequence"/>
</dbReference>
<keyword evidence="1" id="KW-0472">Membrane</keyword>
<evidence type="ECO:0000313" key="2">
    <source>
        <dbReference type="EMBL" id="MDR7274921.1"/>
    </source>
</evidence>
<organism evidence="2 3">
    <name type="scientific">Catenuloplanes atrovinosus</name>
    <dbReference type="NCBI Taxonomy" id="137266"/>
    <lineage>
        <taxon>Bacteria</taxon>
        <taxon>Bacillati</taxon>
        <taxon>Actinomycetota</taxon>
        <taxon>Actinomycetes</taxon>
        <taxon>Micromonosporales</taxon>
        <taxon>Micromonosporaceae</taxon>
        <taxon>Catenuloplanes</taxon>
    </lineage>
</organism>
<dbReference type="AlphaFoldDB" id="A0AAE3YM97"/>
<keyword evidence="1" id="KW-1133">Transmembrane helix</keyword>
<feature type="transmembrane region" description="Helical" evidence="1">
    <location>
        <begin position="75"/>
        <end position="93"/>
    </location>
</feature>
<gene>
    <name evidence="2" type="ORF">J2S41_001699</name>
</gene>
<evidence type="ECO:0000313" key="3">
    <source>
        <dbReference type="Proteomes" id="UP001183643"/>
    </source>
</evidence>
<protein>
    <submittedName>
        <fullName evidence="2">Uncharacterized protein</fullName>
    </submittedName>
</protein>
<evidence type="ECO:0000256" key="1">
    <source>
        <dbReference type="SAM" id="Phobius"/>
    </source>
</evidence>